<evidence type="ECO:0000256" key="4">
    <source>
        <dbReference type="ARBA" id="ARBA00041057"/>
    </source>
</evidence>
<feature type="binding site" evidence="12">
    <location>
        <position position="95"/>
    </location>
    <ligand>
        <name>Mg(2+)</name>
        <dbReference type="ChEBI" id="CHEBI:18420"/>
        <label>1</label>
    </ligand>
</feature>
<evidence type="ECO:0000256" key="13">
    <source>
        <dbReference type="SAM" id="MobiDB-lite"/>
    </source>
</evidence>
<feature type="binding site" evidence="12">
    <location>
        <position position="414"/>
    </location>
    <ligand>
        <name>Mg(2+)</name>
        <dbReference type="ChEBI" id="CHEBI:18420"/>
        <label>1</label>
    </ligand>
</feature>
<evidence type="ECO:0000313" key="15">
    <source>
        <dbReference type="Proteomes" id="UP000001058"/>
    </source>
</evidence>
<dbReference type="OrthoDB" id="410104at2759"/>
<dbReference type="AlphaFoldDB" id="D8THN6"/>
<evidence type="ECO:0000256" key="2">
    <source>
        <dbReference type="ARBA" id="ARBA00012255"/>
    </source>
</evidence>
<feature type="binding site" evidence="12">
    <location>
        <position position="412"/>
    </location>
    <ligand>
        <name>Mg(2+)</name>
        <dbReference type="ChEBI" id="CHEBI:18420"/>
        <label>1</label>
    </ligand>
</feature>
<reference evidence="14 15" key="1">
    <citation type="journal article" date="2010" name="Science">
        <title>Genomic analysis of organismal complexity in the multicellular green alga Volvox carteri.</title>
        <authorList>
            <person name="Prochnik S.E."/>
            <person name="Umen J."/>
            <person name="Nedelcu A.M."/>
            <person name="Hallmann A."/>
            <person name="Miller S.M."/>
            <person name="Nishii I."/>
            <person name="Ferris P."/>
            <person name="Kuo A."/>
            <person name="Mitros T."/>
            <person name="Fritz-Laylin L.K."/>
            <person name="Hellsten U."/>
            <person name="Chapman J."/>
            <person name="Simakov O."/>
            <person name="Rensing S.A."/>
            <person name="Terry A."/>
            <person name="Pangilinan J."/>
            <person name="Kapitonov V."/>
            <person name="Jurka J."/>
            <person name="Salamov A."/>
            <person name="Shapiro H."/>
            <person name="Schmutz J."/>
            <person name="Grimwood J."/>
            <person name="Lindquist E."/>
            <person name="Lucas S."/>
            <person name="Grigoriev I.V."/>
            <person name="Schmitt R."/>
            <person name="Kirk D."/>
            <person name="Rokhsar D.S."/>
        </authorList>
    </citation>
    <scope>NUCLEOTIDE SEQUENCE [LARGE SCALE GENOMIC DNA]</scope>
    <source>
        <strain evidence="15">f. Nagariensis / Eve</strain>
    </source>
</reference>
<evidence type="ECO:0000256" key="12">
    <source>
        <dbReference type="PIRSR" id="PIRSR605502-1"/>
    </source>
</evidence>
<dbReference type="KEGG" id="vcn:VOLCADRAFT_127347"/>
<gene>
    <name evidence="14" type="ORF">VOLCADRAFT_127347</name>
</gene>
<comment type="similarity">
    <text evidence="1">Belongs to the ADP-ribosylglycohydrolase family.</text>
</comment>
<dbReference type="Proteomes" id="UP000001058">
    <property type="component" value="Unassembled WGS sequence"/>
</dbReference>
<dbReference type="GO" id="GO:0046872">
    <property type="term" value="F:metal ion binding"/>
    <property type="evidence" value="ECO:0007669"/>
    <property type="project" value="UniProtKB-KW"/>
</dbReference>
<evidence type="ECO:0000256" key="5">
    <source>
        <dbReference type="ARBA" id="ARBA00042398"/>
    </source>
</evidence>
<dbReference type="GO" id="GO:0004649">
    <property type="term" value="F:poly(ADP-ribose) glycohydrolase activity"/>
    <property type="evidence" value="ECO:0007669"/>
    <property type="project" value="UniProtKB-EC"/>
</dbReference>
<evidence type="ECO:0000256" key="10">
    <source>
        <dbReference type="ARBA" id="ARBA00043193"/>
    </source>
</evidence>
<proteinExistence type="inferred from homology"/>
<dbReference type="InterPro" id="IPR050792">
    <property type="entry name" value="ADP-ribosylglycohydrolase"/>
</dbReference>
<feature type="region of interest" description="Disordered" evidence="13">
    <location>
        <begin position="1"/>
        <end position="22"/>
    </location>
</feature>
<evidence type="ECO:0000256" key="1">
    <source>
        <dbReference type="ARBA" id="ARBA00010702"/>
    </source>
</evidence>
<dbReference type="PANTHER" id="PTHR16222:SF24">
    <property type="entry name" value="ADP-RIBOSYLHYDROLASE ARH3"/>
    <property type="match status" value="1"/>
</dbReference>
<name>D8THN6_VOLCA</name>
<dbReference type="InParanoid" id="D8THN6"/>
<dbReference type="RefSeq" id="XP_002946103.1">
    <property type="nucleotide sequence ID" value="XM_002946057.1"/>
</dbReference>
<evidence type="ECO:0000256" key="9">
    <source>
        <dbReference type="ARBA" id="ARBA00043187"/>
    </source>
</evidence>
<dbReference type="GeneID" id="9625408"/>
<keyword evidence="15" id="KW-1185">Reference proteome</keyword>
<keyword evidence="12" id="KW-0479">Metal-binding</keyword>
<keyword evidence="3" id="KW-0378">Hydrolase</keyword>
<sequence>MDVDSPAITTTTSAAGPAPQPFWHPSDPIAASPGKLRLPLSGYVDRVGGCLLGKMCGDVLGAGVEGWAHQDVQLSNPEGLTDFLHTERGFGCYTDDTQMAIALARSLVACGGRVDDVHAARCYVQEYQQFRGYGATAYKIMSTIQRCGIDSESIRTIGTTYIPDGSFGNGGAMRIAPLGLVYRHAPPEVLRKAVAAALRCTHVHPVAVDGAFVIALGIAYLVEREPPAGAAAADYAPAGAAAADYAPAGAAAVAASGSGDSEPQVTSTEAMAAAGNVVHDARDGVVLPKAEAEESVAAASTAPPKKVATPLGLLDYLLSHSSLLETEGMVQKLKTVQTALVQAPHQFKGPNETWSQYFASPRWAEELRLQAEVSEPFQIRADDAAAAALSALCCHWGQPEDAVVAAVHYGGDTDTVAAITGALVGALHGTRWLPTRWYDNLENGASGRDEVLQLAIKLAEYDIRT</sequence>
<dbReference type="EC" id="3.2.1.143" evidence="2"/>
<dbReference type="InterPro" id="IPR036705">
    <property type="entry name" value="Ribosyl_crysJ1_sf"/>
</dbReference>
<evidence type="ECO:0000256" key="8">
    <source>
        <dbReference type="ARBA" id="ARBA00042850"/>
    </source>
</evidence>
<evidence type="ECO:0000256" key="6">
    <source>
        <dbReference type="ARBA" id="ARBA00042471"/>
    </source>
</evidence>
<organism evidence="15">
    <name type="scientific">Volvox carteri f. nagariensis</name>
    <dbReference type="NCBI Taxonomy" id="3068"/>
    <lineage>
        <taxon>Eukaryota</taxon>
        <taxon>Viridiplantae</taxon>
        <taxon>Chlorophyta</taxon>
        <taxon>core chlorophytes</taxon>
        <taxon>Chlorophyceae</taxon>
        <taxon>CS clade</taxon>
        <taxon>Chlamydomonadales</taxon>
        <taxon>Volvocaceae</taxon>
        <taxon>Volvox</taxon>
    </lineage>
</organism>
<dbReference type="PANTHER" id="PTHR16222">
    <property type="entry name" value="ADP-RIBOSYLGLYCOHYDROLASE"/>
    <property type="match status" value="1"/>
</dbReference>
<feature type="binding site" evidence="12">
    <location>
        <position position="94"/>
    </location>
    <ligand>
        <name>Mg(2+)</name>
        <dbReference type="ChEBI" id="CHEBI:18420"/>
        <label>1</label>
    </ligand>
</feature>
<dbReference type="InterPro" id="IPR005502">
    <property type="entry name" value="Ribosyl_crysJ1"/>
</dbReference>
<dbReference type="STRING" id="3068.D8THN6"/>
<dbReference type="Pfam" id="PF03747">
    <property type="entry name" value="ADP_ribosyl_GH"/>
    <property type="match status" value="1"/>
</dbReference>
<comment type="catalytic activity">
    <reaction evidence="11">
        <text>alpha-NAD(+) + H2O = ADP-D-ribose + nicotinamide + H(+)</text>
        <dbReference type="Rhea" id="RHEA:68792"/>
        <dbReference type="ChEBI" id="CHEBI:15377"/>
        <dbReference type="ChEBI" id="CHEBI:15378"/>
        <dbReference type="ChEBI" id="CHEBI:17154"/>
        <dbReference type="ChEBI" id="CHEBI:57967"/>
        <dbReference type="ChEBI" id="CHEBI:77017"/>
    </reaction>
</comment>
<dbReference type="eggNOG" id="ENOG502QUER">
    <property type="taxonomic scope" value="Eukaryota"/>
</dbReference>
<protein>
    <recommendedName>
        <fullName evidence="4">ADP-ribosylhydrolase ARH3</fullName>
        <ecNumber evidence="2">3.2.1.143</ecNumber>
    </recommendedName>
    <alternativeName>
        <fullName evidence="5">ADP-ribose glycohydrolase ARH3</fullName>
    </alternativeName>
    <alternativeName>
        <fullName evidence="6">ADP-ribosylhydrolase 3</fullName>
    </alternativeName>
    <alternativeName>
        <fullName evidence="9">O-acetyl-ADP-ribose deacetylase ARH3</fullName>
    </alternativeName>
    <alternativeName>
        <fullName evidence="10">Poly(ADP-ribose) glycohydrolase ARH3</fullName>
    </alternativeName>
    <alternativeName>
        <fullName evidence="8">[Protein ADP-ribosylarginine] hydrolase-like protein 2</fullName>
    </alternativeName>
    <alternativeName>
        <fullName evidence="7">[Protein ADP-ribosylserine] hydrolase</fullName>
    </alternativeName>
</protein>
<dbReference type="SUPFAM" id="SSF101478">
    <property type="entry name" value="ADP-ribosylglycohydrolase"/>
    <property type="match status" value="1"/>
</dbReference>
<evidence type="ECO:0000256" key="7">
    <source>
        <dbReference type="ARBA" id="ARBA00042722"/>
    </source>
</evidence>
<feature type="binding site" evidence="12">
    <location>
        <position position="96"/>
    </location>
    <ligand>
        <name>Mg(2+)</name>
        <dbReference type="ChEBI" id="CHEBI:18420"/>
        <label>1</label>
    </ligand>
</feature>
<evidence type="ECO:0000313" key="14">
    <source>
        <dbReference type="EMBL" id="EFJ53098.1"/>
    </source>
</evidence>
<comment type="cofactor">
    <cofactor evidence="12">
        <name>Mg(2+)</name>
        <dbReference type="ChEBI" id="CHEBI:18420"/>
    </cofactor>
    <text evidence="12">Binds 2 magnesium ions per subunit.</text>
</comment>
<dbReference type="EMBL" id="GL378323">
    <property type="protein sequence ID" value="EFJ53098.1"/>
    <property type="molecule type" value="Genomic_DNA"/>
</dbReference>
<feature type="binding site" evidence="12">
    <location>
        <position position="415"/>
    </location>
    <ligand>
        <name>Mg(2+)</name>
        <dbReference type="ChEBI" id="CHEBI:18420"/>
        <label>1</label>
    </ligand>
</feature>
<dbReference type="Gene3D" id="1.10.4080.10">
    <property type="entry name" value="ADP-ribosylation/Crystallin J1"/>
    <property type="match status" value="2"/>
</dbReference>
<keyword evidence="12" id="KW-0460">Magnesium</keyword>
<evidence type="ECO:0000256" key="3">
    <source>
        <dbReference type="ARBA" id="ARBA00022801"/>
    </source>
</evidence>
<accession>D8THN6</accession>
<evidence type="ECO:0000256" key="11">
    <source>
        <dbReference type="ARBA" id="ARBA00049015"/>
    </source>
</evidence>